<evidence type="ECO:0000313" key="2">
    <source>
        <dbReference type="EMBL" id="PSN83176.1"/>
    </source>
</evidence>
<dbReference type="PROSITE" id="PS51695">
    <property type="entry name" value="SEDOLISIN"/>
    <property type="match status" value="1"/>
</dbReference>
<dbReference type="InterPro" id="IPR050819">
    <property type="entry name" value="Tripeptidyl-peptidase_I"/>
</dbReference>
<feature type="non-terminal residue" evidence="2">
    <location>
        <position position="356"/>
    </location>
</feature>
<dbReference type="Pfam" id="PF00082">
    <property type="entry name" value="Peptidase_S8"/>
    <property type="match status" value="1"/>
</dbReference>
<feature type="domain" description="Peptidase S53" evidence="1">
    <location>
        <begin position="1"/>
        <end position="356"/>
    </location>
</feature>
<sequence length="356" mass="37529">MKPYGSPTIRHDVAVFDKIFGLPPINLSVICPQGCPTFNPKSSNEVGWSFETTLDVEYSHAMAPGAKIDLVIASTNFGDAINNAEQFALDNHLGVIWSMSFGAPECGFRGDNSQFLQSQRIFSEAVSQGVTLVASAGDSGAQEGCPFPSPLYPSSNPLVLAVGGTHLNVGPNGQYVSETAWNDEEDQFLLEQGVSFPYATGGAPSIFFASPSYQEGLSITPFDCAQSSITSCTVGAPFTPTTRVTSDVSYDAVLDGGVFVYWSAIPTQAGFYIVGGTSAGAPQWSAALAIAYQYSHVAPGLINPYLYQLMGTPAFHDVTQGSNTLRPGQGFLSTPGYDPPTGLGSPNVGYLVIELA</sequence>
<dbReference type="PANTHER" id="PTHR14218:SF15">
    <property type="entry name" value="TRIPEPTIDYL-PEPTIDASE 1"/>
    <property type="match status" value="1"/>
</dbReference>
<comment type="caution">
    <text evidence="2">The sequence shown here is derived from an EMBL/GenBank/DDBJ whole genome shotgun (WGS) entry which is preliminary data.</text>
</comment>
<evidence type="ECO:0000313" key="3">
    <source>
        <dbReference type="Proteomes" id="UP000240322"/>
    </source>
</evidence>
<dbReference type="AlphaFoldDB" id="A0A2R6A9X2"/>
<dbReference type="EMBL" id="NEXE01000321">
    <property type="protein sequence ID" value="PSN83176.1"/>
    <property type="molecule type" value="Genomic_DNA"/>
</dbReference>
<organism evidence="2 3">
    <name type="scientific">Candidatus Marsarchaeota G2 archaeon OSP_D</name>
    <dbReference type="NCBI Taxonomy" id="1978157"/>
    <lineage>
        <taxon>Archaea</taxon>
        <taxon>Candidatus Marsarchaeota</taxon>
        <taxon>Candidatus Marsarchaeota group 2</taxon>
    </lineage>
</organism>
<name>A0A2R6A9X2_9ARCH</name>
<evidence type="ECO:0000259" key="1">
    <source>
        <dbReference type="PROSITE" id="PS51695"/>
    </source>
</evidence>
<protein>
    <recommendedName>
        <fullName evidence="1">Peptidase S53 domain-containing protein</fullName>
    </recommendedName>
</protein>
<dbReference type="PANTHER" id="PTHR14218">
    <property type="entry name" value="PROTEASE S8 TRIPEPTIDYL PEPTIDASE I CLN2"/>
    <property type="match status" value="1"/>
</dbReference>
<reference evidence="2 3" key="1">
    <citation type="submission" date="2017-04" db="EMBL/GenBank/DDBJ databases">
        <title>Novel microbial lineages endemic to geothermal iron-oxide mats fill important gaps in the evolutionary history of Archaea.</title>
        <authorList>
            <person name="Jay Z.J."/>
            <person name="Beam J.P."/>
            <person name="Dlakic M."/>
            <person name="Rusch D.B."/>
            <person name="Kozubal M.A."/>
            <person name="Inskeep W.P."/>
        </authorList>
    </citation>
    <scope>NUCLEOTIDE SEQUENCE [LARGE SCALE GENOMIC DNA]</scope>
    <source>
        <strain evidence="2">OSP_D</strain>
    </source>
</reference>
<dbReference type="InterPro" id="IPR030400">
    <property type="entry name" value="Sedolisin_dom"/>
</dbReference>
<dbReference type="InterPro" id="IPR036852">
    <property type="entry name" value="Peptidase_S8/S53_dom_sf"/>
</dbReference>
<dbReference type="GO" id="GO:0008240">
    <property type="term" value="F:tripeptidyl-peptidase activity"/>
    <property type="evidence" value="ECO:0007669"/>
    <property type="project" value="TreeGrafter"/>
</dbReference>
<dbReference type="Gene3D" id="3.40.50.200">
    <property type="entry name" value="Peptidase S8/S53 domain"/>
    <property type="match status" value="1"/>
</dbReference>
<dbReference type="SUPFAM" id="SSF52743">
    <property type="entry name" value="Subtilisin-like"/>
    <property type="match status" value="1"/>
</dbReference>
<dbReference type="Proteomes" id="UP000240322">
    <property type="component" value="Unassembled WGS sequence"/>
</dbReference>
<dbReference type="GO" id="GO:0004252">
    <property type="term" value="F:serine-type endopeptidase activity"/>
    <property type="evidence" value="ECO:0007669"/>
    <property type="project" value="InterPro"/>
</dbReference>
<accession>A0A2R6A9X2</accession>
<dbReference type="CDD" id="cd04056">
    <property type="entry name" value="Peptidases_S53"/>
    <property type="match status" value="1"/>
</dbReference>
<dbReference type="GO" id="GO:0006508">
    <property type="term" value="P:proteolysis"/>
    <property type="evidence" value="ECO:0007669"/>
    <property type="project" value="InterPro"/>
</dbReference>
<proteinExistence type="predicted"/>
<dbReference type="InterPro" id="IPR000209">
    <property type="entry name" value="Peptidase_S8/S53_dom"/>
</dbReference>
<gene>
    <name evidence="2" type="ORF">B9Q03_13605</name>
</gene>